<evidence type="ECO:0000313" key="7">
    <source>
        <dbReference type="Proteomes" id="UP000289792"/>
    </source>
</evidence>
<evidence type="ECO:0000256" key="3">
    <source>
        <dbReference type="ARBA" id="ARBA00023125"/>
    </source>
</evidence>
<accession>A0A4Q0XFE7</accession>
<dbReference type="GO" id="GO:0003700">
    <property type="term" value="F:DNA-binding transcription factor activity"/>
    <property type="evidence" value="ECO:0007669"/>
    <property type="project" value="InterPro"/>
</dbReference>
<dbReference type="SUPFAM" id="SSF46955">
    <property type="entry name" value="Putative DNA-binding domain"/>
    <property type="match status" value="1"/>
</dbReference>
<keyword evidence="7" id="KW-1185">Reference proteome</keyword>
<dbReference type="OrthoDB" id="9800334at2"/>
<keyword evidence="3" id="KW-0238">DNA-binding</keyword>
<organism evidence="6 7">
    <name type="scientific">Gelidibacter gilvus</name>
    <dbReference type="NCBI Taxonomy" id="59602"/>
    <lineage>
        <taxon>Bacteria</taxon>
        <taxon>Pseudomonadati</taxon>
        <taxon>Bacteroidota</taxon>
        <taxon>Flavobacteriia</taxon>
        <taxon>Flavobacteriales</taxon>
        <taxon>Flavobacteriaceae</taxon>
        <taxon>Gelidibacter</taxon>
    </lineage>
</organism>
<dbReference type="SMART" id="SM00422">
    <property type="entry name" value="HTH_MERR"/>
    <property type="match status" value="1"/>
</dbReference>
<dbReference type="PANTHER" id="PTHR30204">
    <property type="entry name" value="REDOX-CYCLING DRUG-SENSING TRANSCRIPTIONAL ACTIVATOR SOXR"/>
    <property type="match status" value="1"/>
</dbReference>
<evidence type="ECO:0000256" key="1">
    <source>
        <dbReference type="ARBA" id="ARBA00022491"/>
    </source>
</evidence>
<protein>
    <submittedName>
        <fullName evidence="6">MerR family transcriptional regulator</fullName>
    </submittedName>
</protein>
<keyword evidence="2" id="KW-0805">Transcription regulation</keyword>
<dbReference type="GO" id="GO:0003677">
    <property type="term" value="F:DNA binding"/>
    <property type="evidence" value="ECO:0007669"/>
    <property type="project" value="UniProtKB-KW"/>
</dbReference>
<evidence type="ECO:0000256" key="4">
    <source>
        <dbReference type="ARBA" id="ARBA00023163"/>
    </source>
</evidence>
<dbReference type="InterPro" id="IPR003759">
    <property type="entry name" value="Cbl-bd_cap"/>
</dbReference>
<keyword evidence="1" id="KW-0678">Repressor</keyword>
<dbReference type="InterPro" id="IPR047057">
    <property type="entry name" value="MerR_fam"/>
</dbReference>
<evidence type="ECO:0000313" key="6">
    <source>
        <dbReference type="EMBL" id="RXJ45446.1"/>
    </source>
</evidence>
<dbReference type="PROSITE" id="PS50937">
    <property type="entry name" value="HTH_MERR_2"/>
    <property type="match status" value="1"/>
</dbReference>
<evidence type="ECO:0000256" key="2">
    <source>
        <dbReference type="ARBA" id="ARBA00023015"/>
    </source>
</evidence>
<dbReference type="PANTHER" id="PTHR30204:SF69">
    <property type="entry name" value="MERR-FAMILY TRANSCRIPTIONAL REGULATOR"/>
    <property type="match status" value="1"/>
</dbReference>
<gene>
    <name evidence="6" type="ORF">ESZ48_16655</name>
</gene>
<reference evidence="6 7" key="1">
    <citation type="submission" date="2019-01" db="EMBL/GenBank/DDBJ databases">
        <title>Genome sequence of the Antarctic species Gelidibacter gilvus ACAM 158(T).</title>
        <authorList>
            <person name="Bowman J.P."/>
        </authorList>
    </citation>
    <scope>NUCLEOTIDE SEQUENCE [LARGE SCALE GENOMIC DNA]</scope>
    <source>
        <strain evidence="6 7">IC158</strain>
    </source>
</reference>
<evidence type="ECO:0000259" key="5">
    <source>
        <dbReference type="PROSITE" id="PS50937"/>
    </source>
</evidence>
<dbReference type="EMBL" id="SDDZ01000014">
    <property type="protein sequence ID" value="RXJ45446.1"/>
    <property type="molecule type" value="Genomic_DNA"/>
</dbReference>
<dbReference type="Pfam" id="PF02607">
    <property type="entry name" value="B12-binding_2"/>
    <property type="match status" value="1"/>
</dbReference>
<dbReference type="AlphaFoldDB" id="A0A4Q0XFE7"/>
<keyword evidence="4" id="KW-0804">Transcription</keyword>
<name>A0A4Q0XFE7_9FLAO</name>
<comment type="caution">
    <text evidence="6">The sequence shown here is derived from an EMBL/GenBank/DDBJ whole genome shotgun (WGS) entry which is preliminary data.</text>
</comment>
<dbReference type="InterPro" id="IPR009061">
    <property type="entry name" value="DNA-bd_dom_put_sf"/>
</dbReference>
<dbReference type="Gene3D" id="3.40.50.280">
    <property type="entry name" value="Cobalamin-binding domain"/>
    <property type="match status" value="1"/>
</dbReference>
<dbReference type="RefSeq" id="WP_129018634.1">
    <property type="nucleotide sequence ID" value="NZ_SDDZ01000014.1"/>
</dbReference>
<dbReference type="CDD" id="cd01104">
    <property type="entry name" value="HTH_MlrA-CarA"/>
    <property type="match status" value="1"/>
</dbReference>
<dbReference type="InterPro" id="IPR036594">
    <property type="entry name" value="Meth_synthase_dom"/>
</dbReference>
<dbReference type="InterPro" id="IPR000551">
    <property type="entry name" value="MerR-type_HTH_dom"/>
</dbReference>
<dbReference type="Proteomes" id="UP000289792">
    <property type="component" value="Unassembled WGS sequence"/>
</dbReference>
<dbReference type="Pfam" id="PF13411">
    <property type="entry name" value="MerR_1"/>
    <property type="match status" value="1"/>
</dbReference>
<sequence length="299" mass="34616">MNNIKTIFSIKDLENLTGIKAHTIRIWEKRYELLEPERTDTNIRFYNLGHLQKLLNISFLNNNGLKISKIASLKTSEIHDQVRELASKGHVKNHAINTLKLAMLDFDQDLFYETYNGLNKNKTFRDICYDVFIPFLSEIGMLWQTDTITPAHEHFISSLIKQKILVNTELLQSQIKINHNNAFVLFLPDNEIHEIGLMFINYELVAKGQRSIFLGSSVPIISLTDVLAYYEQVTFISYFTVRPSKDELSSYLEDFNSQLLSGKSHELWVLGYMTQFIDTKNLPEKIKTFNTIDSLIATI</sequence>
<dbReference type="Gene3D" id="1.10.1660.10">
    <property type="match status" value="1"/>
</dbReference>
<feature type="domain" description="HTH merR-type" evidence="5">
    <location>
        <begin position="7"/>
        <end position="76"/>
    </location>
</feature>
<proteinExistence type="predicted"/>
<dbReference type="Gene3D" id="1.10.1240.10">
    <property type="entry name" value="Methionine synthase domain"/>
    <property type="match status" value="1"/>
</dbReference>